<evidence type="ECO:0000259" key="1">
    <source>
        <dbReference type="PROSITE" id="PS51192"/>
    </source>
</evidence>
<comment type="caution">
    <text evidence="2">The sequence shown here is derived from an EMBL/GenBank/DDBJ whole genome shotgun (WGS) entry which is preliminary data.</text>
</comment>
<dbReference type="PROSITE" id="PS51192">
    <property type="entry name" value="HELICASE_ATP_BIND_1"/>
    <property type="match status" value="1"/>
</dbReference>
<keyword evidence="2" id="KW-0378">Hydrolase</keyword>
<dbReference type="EMBL" id="JACJQT010000069">
    <property type="protein sequence ID" value="MBD2280682.1"/>
    <property type="molecule type" value="Genomic_DNA"/>
</dbReference>
<protein>
    <submittedName>
        <fullName evidence="2">DEAD/DEAH box helicase family protein</fullName>
    </submittedName>
</protein>
<dbReference type="GO" id="GO:0004386">
    <property type="term" value="F:helicase activity"/>
    <property type="evidence" value="ECO:0007669"/>
    <property type="project" value="UniProtKB-KW"/>
</dbReference>
<dbReference type="InterPro" id="IPR027417">
    <property type="entry name" value="P-loop_NTPase"/>
</dbReference>
<evidence type="ECO:0000313" key="3">
    <source>
        <dbReference type="Proteomes" id="UP000606721"/>
    </source>
</evidence>
<accession>A0ABR8C0V6</accession>
<dbReference type="InterPro" id="IPR006555">
    <property type="entry name" value="ATP-dep_Helicase_C"/>
</dbReference>
<keyword evidence="2" id="KW-0067">ATP-binding</keyword>
<dbReference type="SMART" id="SM00491">
    <property type="entry name" value="HELICc2"/>
    <property type="match status" value="1"/>
</dbReference>
<dbReference type="Pfam" id="PF04851">
    <property type="entry name" value="ResIII"/>
    <property type="match status" value="1"/>
</dbReference>
<name>A0ABR8C0V6_APHFL</name>
<dbReference type="SUPFAM" id="SSF52540">
    <property type="entry name" value="P-loop containing nucleoside triphosphate hydrolases"/>
    <property type="match status" value="2"/>
</dbReference>
<organism evidence="2 3">
    <name type="scientific">Aphanizomenon flos-aquae FACHB-1040</name>
    <dbReference type="NCBI Taxonomy" id="2692887"/>
    <lineage>
        <taxon>Bacteria</taxon>
        <taxon>Bacillati</taxon>
        <taxon>Cyanobacteriota</taxon>
        <taxon>Cyanophyceae</taxon>
        <taxon>Nostocales</taxon>
        <taxon>Aphanizomenonaceae</taxon>
        <taxon>Aphanizomenon</taxon>
    </lineage>
</organism>
<proteinExistence type="predicted"/>
<evidence type="ECO:0000313" key="2">
    <source>
        <dbReference type="EMBL" id="MBD2280682.1"/>
    </source>
</evidence>
<keyword evidence="3" id="KW-1185">Reference proteome</keyword>
<dbReference type="Gene3D" id="3.40.50.300">
    <property type="entry name" value="P-loop containing nucleotide triphosphate hydrolases"/>
    <property type="match status" value="2"/>
</dbReference>
<dbReference type="InterPro" id="IPR014001">
    <property type="entry name" value="Helicase_ATP-bd"/>
</dbReference>
<keyword evidence="2" id="KW-0347">Helicase</keyword>
<keyword evidence="2" id="KW-0547">Nucleotide-binding</keyword>
<dbReference type="Pfam" id="PF13307">
    <property type="entry name" value="Helicase_C_2"/>
    <property type="match status" value="1"/>
</dbReference>
<dbReference type="Proteomes" id="UP000606721">
    <property type="component" value="Unassembled WGS sequence"/>
</dbReference>
<gene>
    <name evidence="2" type="ORF">H6F99_21110</name>
</gene>
<feature type="domain" description="Helicase ATP-binding" evidence="1">
    <location>
        <begin position="44"/>
        <end position="311"/>
    </location>
</feature>
<reference evidence="2 3" key="1">
    <citation type="journal article" date="2020" name="ISME J.">
        <title>Comparative genomics reveals insights into cyanobacterial evolution and habitat adaptation.</title>
        <authorList>
            <person name="Chen M.Y."/>
            <person name="Teng W.K."/>
            <person name="Zhao L."/>
            <person name="Hu C.X."/>
            <person name="Zhou Y.K."/>
            <person name="Han B.P."/>
            <person name="Song L.R."/>
            <person name="Shu W.S."/>
        </authorList>
    </citation>
    <scope>NUCLEOTIDE SEQUENCE [LARGE SCALE GENOMIC DNA]</scope>
    <source>
        <strain evidence="2 3">FACHB-1040</strain>
    </source>
</reference>
<dbReference type="SMART" id="SM00487">
    <property type="entry name" value="DEXDc"/>
    <property type="match status" value="1"/>
</dbReference>
<dbReference type="RefSeq" id="WP_190384133.1">
    <property type="nucleotide sequence ID" value="NZ_JACJQT010000069.1"/>
</dbReference>
<sequence length="873" mass="99233">MALKKVSHSHTSAETPEALFRDIKNKQSKGLLSHQADILRKYCQPENLNLPDVALELPTGSGKTVVGLLIGEWRRSRFKEKVVYLCPTIQLVNQVVEQSLTIFGIKANAFTGKKAEYSPTIKAEYTNSETIAITTYSSLFNTNTFFNNADIIILDDAHAAENYIAKYWSISIERNKHKSLFQALVSAMKGIVLDAHHSRLIDTSPDLGDIQWVEKVPSPFLYERLEEITRILDTHIKDIRELQYSWSVLRDHLFSCHIYSSYNSILIRPILPPTRTHQPFSNPKQRIYMSATLGEGGELERLAGTEKIVRLPVPDGWDQQGIGRRFFFFPERSLNEEVSLNLAIDMIKETPRTLVLVPNDDAANQLNQKISTATKHKIFNATQIEQSKQRFISEENAVAIVANRYDGIDLGGDECRLLIVKGLQKAINLQEKFLVTRMPANILFNDRVLTRIIQAVGRCTRSDNDYSAVVVLGSELNEFLLDPNKRKFLHPEIQAEIEYGNSQSKDKEERPSEFIENLQIFLTHKEDWNEAEKDIIDLRDKLDQSQLPGIEKLQASVAHEVRYQNALWSGNFEKAVEECRSVLSSLNGDDVKGYRAFWCYLAGSAAWIAAQRGNSYMEGVARNFFRRAASTTEGVSWLYQLSRLSIEEQEENQADKLRLTTVIETLESRLSLYGNCNNKKFEAEVKAILDNLQRVKDTQEDSKAFENGHEKLGFLLGYQTGNSNGDADPDPWWIADDDFCIVFEDHSTDNHGNPLGANKVRQAASHPNWIKKNIPSLRRESEIIPVVVTPCKNITIGAEPHTQDLCYWNQQKFQAWAEKAITVVRELKRIFPGEANVEWRVTAMKAYQDNGFDPASLAKNLRNNKLANLPISK</sequence>
<dbReference type="InterPro" id="IPR006935">
    <property type="entry name" value="Helicase/UvrB_N"/>
</dbReference>